<gene>
    <name evidence="1" type="ORF">METZ01_LOCUS149540</name>
</gene>
<reference evidence="1" key="1">
    <citation type="submission" date="2018-05" db="EMBL/GenBank/DDBJ databases">
        <authorList>
            <person name="Lanie J.A."/>
            <person name="Ng W.-L."/>
            <person name="Kazmierczak K.M."/>
            <person name="Andrzejewski T.M."/>
            <person name="Davidsen T.M."/>
            <person name="Wayne K.J."/>
            <person name="Tettelin H."/>
            <person name="Glass J.I."/>
            <person name="Rusch D."/>
            <person name="Podicherti R."/>
            <person name="Tsui H.-C.T."/>
            <person name="Winkler M.E."/>
        </authorList>
    </citation>
    <scope>NUCLEOTIDE SEQUENCE</scope>
</reference>
<proteinExistence type="predicted"/>
<name>A0A382A582_9ZZZZ</name>
<dbReference type="EMBL" id="UINC01023962">
    <property type="protein sequence ID" value="SVA96686.1"/>
    <property type="molecule type" value="Genomic_DNA"/>
</dbReference>
<organism evidence="1">
    <name type="scientific">marine metagenome</name>
    <dbReference type="NCBI Taxonomy" id="408172"/>
    <lineage>
        <taxon>unclassified sequences</taxon>
        <taxon>metagenomes</taxon>
        <taxon>ecological metagenomes</taxon>
    </lineage>
</organism>
<protein>
    <submittedName>
        <fullName evidence="1">Uncharacterized protein</fullName>
    </submittedName>
</protein>
<sequence length="23" mass="2713">MSYHMYVSNSGSTFLSHFLMDEE</sequence>
<accession>A0A382A582</accession>
<dbReference type="AlphaFoldDB" id="A0A382A582"/>
<evidence type="ECO:0000313" key="1">
    <source>
        <dbReference type="EMBL" id="SVA96686.1"/>
    </source>
</evidence>